<dbReference type="RefSeq" id="WP_094398068.1">
    <property type="nucleotide sequence ID" value="NZ_CP016893.1"/>
</dbReference>
<dbReference type="InterPro" id="IPR000994">
    <property type="entry name" value="Pept_M24"/>
</dbReference>
<dbReference type="CDD" id="cd01092">
    <property type="entry name" value="APP-like"/>
    <property type="match status" value="1"/>
</dbReference>
<dbReference type="GO" id="GO:0004177">
    <property type="term" value="F:aminopeptidase activity"/>
    <property type="evidence" value="ECO:0007669"/>
    <property type="project" value="UniProtKB-ARBA"/>
</dbReference>
<comment type="similarity">
    <text evidence="1">Belongs to the peptidase M24B family.</text>
</comment>
<accession>A0A223I347</accession>
<dbReference type="AlphaFoldDB" id="A0A223I347"/>
<feature type="domain" description="Creatinase N-terminal" evidence="5">
    <location>
        <begin position="4"/>
        <end position="128"/>
    </location>
</feature>
<evidence type="ECO:0000259" key="5">
    <source>
        <dbReference type="Pfam" id="PF01321"/>
    </source>
</evidence>
<dbReference type="PANTHER" id="PTHR46112:SF3">
    <property type="entry name" value="AMINOPEPTIDASE YPDF"/>
    <property type="match status" value="1"/>
</dbReference>
<dbReference type="InterPro" id="IPR000587">
    <property type="entry name" value="Creatinase_N"/>
</dbReference>
<keyword evidence="2" id="KW-0479">Metal-binding</keyword>
<feature type="domain" description="Peptidase M24" evidence="4">
    <location>
        <begin position="135"/>
        <end position="338"/>
    </location>
</feature>
<dbReference type="EMBL" id="CP016893">
    <property type="protein sequence ID" value="AST59152.1"/>
    <property type="molecule type" value="Genomic_DNA"/>
</dbReference>
<reference evidence="6 7" key="1">
    <citation type="submission" date="2016-08" db="EMBL/GenBank/DDBJ databases">
        <title>A novel genetic cassette of butanologenic Thermoanaerobacterium thermosaccharolyticum that directly convert cellulose to butanol.</title>
        <authorList>
            <person name="Li T."/>
            <person name="He J."/>
        </authorList>
    </citation>
    <scope>NUCLEOTIDE SEQUENCE [LARGE SCALE GENOMIC DNA]</scope>
    <source>
        <strain evidence="6 7">TG57</strain>
    </source>
</reference>
<evidence type="ECO:0000313" key="7">
    <source>
        <dbReference type="Proteomes" id="UP000214975"/>
    </source>
</evidence>
<dbReference type="Gene3D" id="3.40.350.10">
    <property type="entry name" value="Creatinase/prolidase N-terminal domain"/>
    <property type="match status" value="1"/>
</dbReference>
<dbReference type="GO" id="GO:0008235">
    <property type="term" value="F:metalloexopeptidase activity"/>
    <property type="evidence" value="ECO:0007669"/>
    <property type="project" value="UniProtKB-ARBA"/>
</dbReference>
<evidence type="ECO:0000256" key="3">
    <source>
        <dbReference type="ARBA" id="ARBA00022801"/>
    </source>
</evidence>
<evidence type="ECO:0000256" key="1">
    <source>
        <dbReference type="ARBA" id="ARBA00008766"/>
    </source>
</evidence>
<keyword evidence="3" id="KW-0378">Hydrolase</keyword>
<protein>
    <submittedName>
        <fullName evidence="6">Peptidase M24</fullName>
    </submittedName>
</protein>
<dbReference type="GO" id="GO:0046872">
    <property type="term" value="F:metal ion binding"/>
    <property type="evidence" value="ECO:0007669"/>
    <property type="project" value="UniProtKB-KW"/>
</dbReference>
<evidence type="ECO:0000313" key="6">
    <source>
        <dbReference type="EMBL" id="AST59152.1"/>
    </source>
</evidence>
<dbReference type="Pfam" id="PF01321">
    <property type="entry name" value="Creatinase_N"/>
    <property type="match status" value="1"/>
</dbReference>
<evidence type="ECO:0000256" key="2">
    <source>
        <dbReference type="ARBA" id="ARBA00022723"/>
    </source>
</evidence>
<dbReference type="PRINTS" id="PR00599">
    <property type="entry name" value="MAPEPTIDASE"/>
</dbReference>
<dbReference type="PANTHER" id="PTHR46112">
    <property type="entry name" value="AMINOPEPTIDASE"/>
    <property type="match status" value="1"/>
</dbReference>
<sequence>MNIRLDAAKRLLIEKGLDGFIVFKPVNVTYLTGFTGDDSIAIISLNESYFITDSRYTEQAYQEIKDFKIVEHKSDIFEAIKGCVNMMGINKLGFEENYITFEQYNKLKNMLNVVMKPENSFVESLREIKDDTEIENIKKAQFITDETFKYFINFVKPGMKEKDVALEMEYYMKKLGADDKSFDFIVASGKRSSMPHGKASDKVIENGDFVTFDYGCRVNGYCSDMTRTIVVGKANEKQREIYNTVLEAQINAINNLKSGMIEKEGDYLARKIIIERGYGDYFGHSLGHGVGLEIHEKPFMGPRGTNLLKSGMVVTVEPGIYIPDFSGVRIEDMVLLKEDGVIDLTNSPKELIEV</sequence>
<dbReference type="InterPro" id="IPR001714">
    <property type="entry name" value="Pept_M24_MAP"/>
</dbReference>
<name>A0A223I347_THETR</name>
<dbReference type="Gene3D" id="3.90.230.10">
    <property type="entry name" value="Creatinase/methionine aminopeptidase superfamily"/>
    <property type="match status" value="1"/>
</dbReference>
<dbReference type="FunFam" id="3.90.230.10:FF:000014">
    <property type="entry name" value="Aminopeptidase P family protein"/>
    <property type="match status" value="1"/>
</dbReference>
<dbReference type="PROSITE" id="PS00491">
    <property type="entry name" value="PROLINE_PEPTIDASE"/>
    <property type="match status" value="1"/>
</dbReference>
<proteinExistence type="inferred from homology"/>
<dbReference type="Pfam" id="PF00557">
    <property type="entry name" value="Peptidase_M24"/>
    <property type="match status" value="1"/>
</dbReference>
<dbReference type="InterPro" id="IPR036005">
    <property type="entry name" value="Creatinase/aminopeptidase-like"/>
</dbReference>
<dbReference type="InterPro" id="IPR001131">
    <property type="entry name" value="Peptidase_M24B_aminopep-P_CS"/>
</dbReference>
<dbReference type="InterPro" id="IPR029149">
    <property type="entry name" value="Creatin/AminoP/Spt16_N"/>
</dbReference>
<evidence type="ECO:0000259" key="4">
    <source>
        <dbReference type="Pfam" id="PF00557"/>
    </source>
</evidence>
<dbReference type="Proteomes" id="UP000214975">
    <property type="component" value="Chromosome"/>
</dbReference>
<dbReference type="InterPro" id="IPR050659">
    <property type="entry name" value="Peptidase_M24B"/>
</dbReference>
<dbReference type="SUPFAM" id="SSF55920">
    <property type="entry name" value="Creatinase/aminopeptidase"/>
    <property type="match status" value="1"/>
</dbReference>
<organism evidence="6 7">
    <name type="scientific">Thermoanaerobacterium thermosaccharolyticum</name>
    <name type="common">Clostridium thermosaccharolyticum</name>
    <dbReference type="NCBI Taxonomy" id="1517"/>
    <lineage>
        <taxon>Bacteria</taxon>
        <taxon>Bacillati</taxon>
        <taxon>Bacillota</taxon>
        <taxon>Clostridia</taxon>
        <taxon>Thermoanaerobacterales</taxon>
        <taxon>Thermoanaerobacteraceae</taxon>
        <taxon>Thermoanaerobacterium</taxon>
    </lineage>
</organism>
<gene>
    <name evidence="6" type="ORF">Thert_03430</name>
</gene>
<dbReference type="SUPFAM" id="SSF53092">
    <property type="entry name" value="Creatinase/prolidase N-terminal domain"/>
    <property type="match status" value="1"/>
</dbReference>